<dbReference type="InterPro" id="IPR023393">
    <property type="entry name" value="START-like_dom_sf"/>
</dbReference>
<dbReference type="SUPFAM" id="SSF55961">
    <property type="entry name" value="Bet v1-like"/>
    <property type="match status" value="1"/>
</dbReference>
<dbReference type="Pfam" id="PF10604">
    <property type="entry name" value="Polyketide_cyc2"/>
    <property type="match status" value="1"/>
</dbReference>
<keyword evidence="2" id="KW-1185">Reference proteome</keyword>
<protein>
    <submittedName>
        <fullName evidence="1">Cyclase/dehydrase</fullName>
    </submittedName>
</protein>
<sequence length="150" mass="16609">MTFEISLRIHRPPAEVFAYVADFRNMPRWYQAVERVTATTTTATGKGAQFSMVRSLPGGSARNDVEVTAYTPGEEVAFSSTSGPTPFRYHYLIEPIPGGTRLTLNGQISGAGLPGPFANFDKFAEHLFKQGMNKNLNTLKRILHRDAEET</sequence>
<dbReference type="RefSeq" id="WP_173097448.1">
    <property type="nucleotide sequence ID" value="NZ_CP053892.1"/>
</dbReference>
<evidence type="ECO:0000313" key="2">
    <source>
        <dbReference type="Proteomes" id="UP000501240"/>
    </source>
</evidence>
<dbReference type="Proteomes" id="UP000501240">
    <property type="component" value="Chromosome"/>
</dbReference>
<name>A0A7D3W0U8_ACTVE</name>
<evidence type="ECO:0000313" key="1">
    <source>
        <dbReference type="EMBL" id="QKG23491.1"/>
    </source>
</evidence>
<organism evidence="1 2">
    <name type="scientific">Actinomadura verrucosospora</name>
    <dbReference type="NCBI Taxonomy" id="46165"/>
    <lineage>
        <taxon>Bacteria</taxon>
        <taxon>Bacillati</taxon>
        <taxon>Actinomycetota</taxon>
        <taxon>Actinomycetes</taxon>
        <taxon>Streptosporangiales</taxon>
        <taxon>Thermomonosporaceae</taxon>
        <taxon>Actinomadura</taxon>
    </lineage>
</organism>
<dbReference type="EMBL" id="CP053892">
    <property type="protein sequence ID" value="QKG23491.1"/>
    <property type="molecule type" value="Genomic_DNA"/>
</dbReference>
<dbReference type="AlphaFoldDB" id="A0A7D3W0U8"/>
<accession>A0A7D3W0U8</accession>
<gene>
    <name evidence="1" type="ORF">ACTIVE_5134</name>
</gene>
<proteinExistence type="predicted"/>
<reference evidence="1 2" key="1">
    <citation type="submission" date="2020-05" db="EMBL/GenBank/DDBJ databases">
        <title>Actinomadura verrucosospora NRRL-B18236 (PFL_A860) Genome sequencing and assembly.</title>
        <authorList>
            <person name="Samborskyy M."/>
        </authorList>
    </citation>
    <scope>NUCLEOTIDE SEQUENCE [LARGE SCALE GENOMIC DNA]</scope>
    <source>
        <strain evidence="1 2">NRRL:B18236</strain>
    </source>
</reference>
<dbReference type="InterPro" id="IPR019587">
    <property type="entry name" value="Polyketide_cyclase/dehydratase"/>
</dbReference>
<dbReference type="Gene3D" id="3.30.530.20">
    <property type="match status" value="1"/>
</dbReference>